<dbReference type="AlphaFoldDB" id="A0AAV9KXF6"/>
<sequence>MSVNGSNASQLGHNDDIGNLHNVNEYQLGSAGAIQLPPVMVNAVFHVTSTMLQLLQIKGLFGGLVTEDPHDHIRNFMDMCGPFSFKSITQESV</sequence>
<reference evidence="1 2" key="1">
    <citation type="submission" date="2023-10" db="EMBL/GenBank/DDBJ databases">
        <title>Genome-Wide Identification Analysis in wild type Solanum Pinnatisectum Reveals Some Genes Defensing Phytophthora Infestans.</title>
        <authorList>
            <person name="Sun C."/>
        </authorList>
    </citation>
    <scope>NUCLEOTIDE SEQUENCE [LARGE SCALE GENOMIC DNA]</scope>
    <source>
        <strain evidence="1">LQN</strain>
        <tissue evidence="1">Leaf</tissue>
    </source>
</reference>
<comment type="caution">
    <text evidence="1">The sequence shown here is derived from an EMBL/GenBank/DDBJ whole genome shotgun (WGS) entry which is preliminary data.</text>
</comment>
<organism evidence="1 2">
    <name type="scientific">Solanum pinnatisectum</name>
    <name type="common">tansyleaf nightshade</name>
    <dbReference type="NCBI Taxonomy" id="50273"/>
    <lineage>
        <taxon>Eukaryota</taxon>
        <taxon>Viridiplantae</taxon>
        <taxon>Streptophyta</taxon>
        <taxon>Embryophyta</taxon>
        <taxon>Tracheophyta</taxon>
        <taxon>Spermatophyta</taxon>
        <taxon>Magnoliopsida</taxon>
        <taxon>eudicotyledons</taxon>
        <taxon>Gunneridae</taxon>
        <taxon>Pentapetalae</taxon>
        <taxon>asterids</taxon>
        <taxon>lamiids</taxon>
        <taxon>Solanales</taxon>
        <taxon>Solanaceae</taxon>
        <taxon>Solanoideae</taxon>
        <taxon>Solaneae</taxon>
        <taxon>Solanum</taxon>
    </lineage>
</organism>
<gene>
    <name evidence="1" type="ORF">R3W88_016458</name>
</gene>
<name>A0AAV9KXF6_9SOLN</name>
<accession>A0AAV9KXF6</accession>
<protein>
    <submittedName>
        <fullName evidence="1">Uncharacterized protein</fullName>
    </submittedName>
</protein>
<keyword evidence="2" id="KW-1185">Reference proteome</keyword>
<dbReference type="Proteomes" id="UP001311915">
    <property type="component" value="Unassembled WGS sequence"/>
</dbReference>
<proteinExistence type="predicted"/>
<evidence type="ECO:0000313" key="1">
    <source>
        <dbReference type="EMBL" id="KAK4718120.1"/>
    </source>
</evidence>
<dbReference type="EMBL" id="JAWPEI010000008">
    <property type="protein sequence ID" value="KAK4718120.1"/>
    <property type="molecule type" value="Genomic_DNA"/>
</dbReference>
<evidence type="ECO:0000313" key="2">
    <source>
        <dbReference type="Proteomes" id="UP001311915"/>
    </source>
</evidence>